<keyword evidence="2" id="KW-1185">Reference proteome</keyword>
<reference evidence="1 2" key="1">
    <citation type="journal article" date="2021" name="Elife">
        <title>Chloroplast acquisition without the gene transfer in kleptoplastic sea slugs, Plakobranchus ocellatus.</title>
        <authorList>
            <person name="Maeda T."/>
            <person name="Takahashi S."/>
            <person name="Yoshida T."/>
            <person name="Shimamura S."/>
            <person name="Takaki Y."/>
            <person name="Nagai Y."/>
            <person name="Toyoda A."/>
            <person name="Suzuki Y."/>
            <person name="Arimoto A."/>
            <person name="Ishii H."/>
            <person name="Satoh N."/>
            <person name="Nishiyama T."/>
            <person name="Hasebe M."/>
            <person name="Maruyama T."/>
            <person name="Minagawa J."/>
            <person name="Obokata J."/>
            <person name="Shigenobu S."/>
        </authorList>
    </citation>
    <scope>NUCLEOTIDE SEQUENCE [LARGE SCALE GENOMIC DNA]</scope>
</reference>
<accession>A0AAV4IYS9</accession>
<dbReference type="AlphaFoldDB" id="A0AAV4IYS9"/>
<dbReference type="Proteomes" id="UP000762676">
    <property type="component" value="Unassembled WGS sequence"/>
</dbReference>
<evidence type="ECO:0000313" key="1">
    <source>
        <dbReference type="EMBL" id="GFS14171.1"/>
    </source>
</evidence>
<proteinExistence type="predicted"/>
<sequence>MKRDVNQLKEERSMLVDELEVVRKLVTVARVELNELNQYSRRCNVRVFRVRDNSSERREKSTELVRSIIKNKLKLNLADSDIDKARPLGKFRASADRAIRVRFNSHSTAEQVLFKRRALEGTGITIAEDLTKSRTLKK</sequence>
<dbReference type="Gene3D" id="3.30.70.1820">
    <property type="entry name" value="L1 transposable element, RRM domain"/>
    <property type="match status" value="1"/>
</dbReference>
<comment type="caution">
    <text evidence="1">The sequence shown here is derived from an EMBL/GenBank/DDBJ whole genome shotgun (WGS) entry which is preliminary data.</text>
</comment>
<organism evidence="1 2">
    <name type="scientific">Elysia marginata</name>
    <dbReference type="NCBI Taxonomy" id="1093978"/>
    <lineage>
        <taxon>Eukaryota</taxon>
        <taxon>Metazoa</taxon>
        <taxon>Spiralia</taxon>
        <taxon>Lophotrochozoa</taxon>
        <taxon>Mollusca</taxon>
        <taxon>Gastropoda</taxon>
        <taxon>Heterobranchia</taxon>
        <taxon>Euthyneura</taxon>
        <taxon>Panpulmonata</taxon>
        <taxon>Sacoglossa</taxon>
        <taxon>Placobranchoidea</taxon>
        <taxon>Plakobranchidae</taxon>
        <taxon>Elysia</taxon>
    </lineage>
</organism>
<evidence type="ECO:0000313" key="2">
    <source>
        <dbReference type="Proteomes" id="UP000762676"/>
    </source>
</evidence>
<gene>
    <name evidence="1" type="ORF">ElyMa_001417100</name>
</gene>
<dbReference type="EMBL" id="BMAT01002785">
    <property type="protein sequence ID" value="GFS14171.1"/>
    <property type="molecule type" value="Genomic_DNA"/>
</dbReference>
<name>A0AAV4IYS9_9GAST</name>
<protein>
    <submittedName>
        <fullName evidence="1">Uncharacterized protein</fullName>
    </submittedName>
</protein>